<proteinExistence type="predicted"/>
<evidence type="ECO:0000313" key="2">
    <source>
        <dbReference type="EMBL" id="TNN86108.1"/>
    </source>
</evidence>
<name>A0A4Z2J8T4_9TELE</name>
<keyword evidence="1" id="KW-0812">Transmembrane</keyword>
<accession>A0A4Z2J8T4</accession>
<comment type="caution">
    <text evidence="2">The sequence shown here is derived from an EMBL/GenBank/DDBJ whole genome shotgun (WGS) entry which is preliminary data.</text>
</comment>
<feature type="transmembrane region" description="Helical" evidence="1">
    <location>
        <begin position="49"/>
        <end position="69"/>
    </location>
</feature>
<gene>
    <name evidence="2" type="ORF">EYF80_003525</name>
</gene>
<keyword evidence="3" id="KW-1185">Reference proteome</keyword>
<sequence>MRRRHMPSSADRAADASGLRAGPLVQRVEVASISIDSERRAFARAMHRCQLAITKGFLVSMSTMVFTMMKMWMGVQQMMKAATTTRTMRVMRRMLRSFSLEPESRRTLFRRRIIRP</sequence>
<dbReference type="AlphaFoldDB" id="A0A4Z2J8T4"/>
<keyword evidence="1" id="KW-1133">Transmembrane helix</keyword>
<dbReference type="EMBL" id="SRLO01000017">
    <property type="protein sequence ID" value="TNN86108.1"/>
    <property type="molecule type" value="Genomic_DNA"/>
</dbReference>
<keyword evidence="1" id="KW-0472">Membrane</keyword>
<reference evidence="2 3" key="1">
    <citation type="submission" date="2019-03" db="EMBL/GenBank/DDBJ databases">
        <title>First draft genome of Liparis tanakae, snailfish: a comprehensive survey of snailfish specific genes.</title>
        <authorList>
            <person name="Kim W."/>
            <person name="Song I."/>
            <person name="Jeong J.-H."/>
            <person name="Kim D."/>
            <person name="Kim S."/>
            <person name="Ryu S."/>
            <person name="Song J.Y."/>
            <person name="Lee S.K."/>
        </authorList>
    </citation>
    <scope>NUCLEOTIDE SEQUENCE [LARGE SCALE GENOMIC DNA]</scope>
    <source>
        <tissue evidence="2">Muscle</tissue>
    </source>
</reference>
<evidence type="ECO:0000313" key="3">
    <source>
        <dbReference type="Proteomes" id="UP000314294"/>
    </source>
</evidence>
<dbReference type="Proteomes" id="UP000314294">
    <property type="component" value="Unassembled WGS sequence"/>
</dbReference>
<evidence type="ECO:0000256" key="1">
    <source>
        <dbReference type="SAM" id="Phobius"/>
    </source>
</evidence>
<organism evidence="2 3">
    <name type="scientific">Liparis tanakae</name>
    <name type="common">Tanaka's snailfish</name>
    <dbReference type="NCBI Taxonomy" id="230148"/>
    <lineage>
        <taxon>Eukaryota</taxon>
        <taxon>Metazoa</taxon>
        <taxon>Chordata</taxon>
        <taxon>Craniata</taxon>
        <taxon>Vertebrata</taxon>
        <taxon>Euteleostomi</taxon>
        <taxon>Actinopterygii</taxon>
        <taxon>Neopterygii</taxon>
        <taxon>Teleostei</taxon>
        <taxon>Neoteleostei</taxon>
        <taxon>Acanthomorphata</taxon>
        <taxon>Eupercaria</taxon>
        <taxon>Perciformes</taxon>
        <taxon>Cottioidei</taxon>
        <taxon>Cottales</taxon>
        <taxon>Liparidae</taxon>
        <taxon>Liparis</taxon>
    </lineage>
</organism>
<protein>
    <submittedName>
        <fullName evidence="2">Uncharacterized protein</fullName>
    </submittedName>
</protein>